<dbReference type="CDD" id="cd06365">
    <property type="entry name" value="PBP1_pheromone_receptor"/>
    <property type="match status" value="1"/>
</dbReference>
<evidence type="ECO:0000256" key="4">
    <source>
        <dbReference type="ARBA" id="ARBA00022692"/>
    </source>
</evidence>
<dbReference type="InterPro" id="IPR017978">
    <property type="entry name" value="GPCR_3_C"/>
</dbReference>
<keyword evidence="3" id="KW-1003">Cell membrane</keyword>
<evidence type="ECO:0000259" key="13">
    <source>
        <dbReference type="PROSITE" id="PS50259"/>
    </source>
</evidence>
<dbReference type="InterPro" id="IPR028082">
    <property type="entry name" value="Peripla_BP_I"/>
</dbReference>
<feature type="transmembrane region" description="Helical" evidence="12">
    <location>
        <begin position="765"/>
        <end position="785"/>
    </location>
</feature>
<dbReference type="Proteomes" id="UP000694564">
    <property type="component" value="Chromosome 16"/>
</dbReference>
<keyword evidence="6 12" id="KW-1133">Transmembrane helix</keyword>
<dbReference type="GO" id="GO:0005886">
    <property type="term" value="C:plasma membrane"/>
    <property type="evidence" value="ECO:0007669"/>
    <property type="project" value="UniProtKB-SubCell"/>
</dbReference>
<keyword evidence="5" id="KW-0732">Signal</keyword>
<dbReference type="InterPro" id="IPR001828">
    <property type="entry name" value="ANF_lig-bd_rcpt"/>
</dbReference>
<evidence type="ECO:0000256" key="11">
    <source>
        <dbReference type="ARBA" id="ARBA00023224"/>
    </source>
</evidence>
<dbReference type="GO" id="GO:0004930">
    <property type="term" value="F:G protein-coupled receptor activity"/>
    <property type="evidence" value="ECO:0007669"/>
    <property type="project" value="UniProtKB-KW"/>
</dbReference>
<dbReference type="PRINTS" id="PR00248">
    <property type="entry name" value="GPCRMGR"/>
</dbReference>
<dbReference type="InterPro" id="IPR011500">
    <property type="entry name" value="GPCR_3_9-Cys_dom"/>
</dbReference>
<dbReference type="PROSITE" id="PS50259">
    <property type="entry name" value="G_PROTEIN_RECEP_F3_4"/>
    <property type="match status" value="1"/>
</dbReference>
<evidence type="ECO:0000256" key="3">
    <source>
        <dbReference type="ARBA" id="ARBA00022475"/>
    </source>
</evidence>
<dbReference type="Pfam" id="PF01094">
    <property type="entry name" value="ANF_receptor"/>
    <property type="match status" value="1"/>
</dbReference>
<dbReference type="Gene3D" id="2.10.50.30">
    <property type="entry name" value="GPCR, family 3, nine cysteines domain"/>
    <property type="match status" value="1"/>
</dbReference>
<keyword evidence="7" id="KW-0297">G-protein coupled receptor</keyword>
<feature type="transmembrane region" description="Helical" evidence="12">
    <location>
        <begin position="641"/>
        <end position="665"/>
    </location>
</feature>
<evidence type="ECO:0000313" key="15">
    <source>
        <dbReference type="Proteomes" id="UP000694564"/>
    </source>
</evidence>
<feature type="transmembrane region" description="Helical" evidence="12">
    <location>
        <begin position="608"/>
        <end position="629"/>
    </location>
</feature>
<keyword evidence="10" id="KW-0325">Glycoprotein</keyword>
<evidence type="ECO:0000256" key="12">
    <source>
        <dbReference type="SAM" id="Phobius"/>
    </source>
</evidence>
<dbReference type="InterPro" id="IPR000337">
    <property type="entry name" value="GPCR_3"/>
</dbReference>
<dbReference type="Pfam" id="PF00003">
    <property type="entry name" value="7tm_3"/>
    <property type="match status" value="1"/>
</dbReference>
<sequence length="837" mass="94346">MLEKQNLPQNWTSISKYNSLPLCEWNLAKTHWRLSHVIFAHTTKCLSCKNQLFPDRPKSNGKNYQLVLALVFAIEEINRNPHILPNMSLGFDLYTIPDNESNVLESFFFWLLGLEKVIPNYTCRRESKSVAVLLGATRKTSSQTGLLLELYKFPQVTITFGPFDHALSDPGQFPSLYQMAPRDTSLALCMVSLLLHFHWTWVGLLISEDQKGIQILSDLKREMEQNGVCAAFVKVIPEDTEFSLHLIIESSANVIIIYSDTNFVEELLFAIGQYFMTWKVWVTNSRWQDVSKMKHLILDSSHGMLMFSHYHGEIPGFTELTSTVNPSKFPEDIYLARLWHFCFGSSYSKRDCQTLENCPQNASWEWVPEYVFDMSLREESYNIYNAVYAVAHTLHEMLLQLVDTPKMGNEEGLLFSPWQLHPILKKLKFENIAGEQVTLDEKMKLETEYVIHSFWNFPEGLSYIVKVGNFSPYAPHGQQLSLQEDLIEWSIGFTQTPRSVCTETCGPGFRKSPQEGKAACCFNCHPCPENEISNETDMDQCVKCPDHQYANTERNQCLQRSVTFLAYQDPLGMALACTAVCLSVLTSAVLGVFVRHQHTPIVKANNRALSYILLISLTFCFLCSLLFIGPPNTATCTLQPIAFGLVFTVAVSTVLAKTVTVILAFKVTAPGRRMRRLLVSGAPNFIIPSCSLIQLTLCGVWLGTSPPFVDSDTHSEHGHIIITCNKGSVTAFYCGLGYLGSLALGTFMVAFLARNLPDTFNEAKFLTFSMLVFCSVWLTFLPVHHSTKGKVMVAVEVFSILASSAGLLGCIFAPKYHFAKFSFHVSLRILESFCHGL</sequence>
<feature type="transmembrane region" description="Helical" evidence="12">
    <location>
        <begin position="791"/>
        <end position="813"/>
    </location>
</feature>
<dbReference type="OrthoDB" id="5984008at2759"/>
<comment type="similarity">
    <text evidence="2">Belongs to the G-protein coupled receptor 3 family.</text>
</comment>
<dbReference type="InterPro" id="IPR038550">
    <property type="entry name" value="GPCR_3_9-Cys_sf"/>
</dbReference>
<feature type="transmembrane region" description="Helical" evidence="12">
    <location>
        <begin position="571"/>
        <end position="596"/>
    </location>
</feature>
<keyword evidence="8 12" id="KW-0472">Membrane</keyword>
<dbReference type="GeneTree" id="ENSGT00950000183069"/>
<evidence type="ECO:0000256" key="2">
    <source>
        <dbReference type="ARBA" id="ARBA00007242"/>
    </source>
</evidence>
<evidence type="ECO:0000256" key="8">
    <source>
        <dbReference type="ARBA" id="ARBA00023136"/>
    </source>
</evidence>
<dbReference type="Ensembl" id="ENSSVLT00005035845.1">
    <property type="protein sequence ID" value="ENSSVLP00005032304.1"/>
    <property type="gene ID" value="ENSSVLG00005025293.1"/>
</dbReference>
<keyword evidence="9" id="KW-0675">Receptor</keyword>
<accession>A0A8D2E0N9</accession>
<dbReference type="PANTHER" id="PTHR24061">
    <property type="entry name" value="CALCIUM-SENSING RECEPTOR-RELATED"/>
    <property type="match status" value="1"/>
</dbReference>
<evidence type="ECO:0000256" key="5">
    <source>
        <dbReference type="ARBA" id="ARBA00022729"/>
    </source>
</evidence>
<name>A0A8D2E0N9_SCIVU</name>
<dbReference type="Gene3D" id="3.40.50.2300">
    <property type="match status" value="2"/>
</dbReference>
<dbReference type="Pfam" id="PF07562">
    <property type="entry name" value="NCD3G"/>
    <property type="match status" value="1"/>
</dbReference>
<evidence type="ECO:0000256" key="10">
    <source>
        <dbReference type="ARBA" id="ARBA00023180"/>
    </source>
</evidence>
<dbReference type="FunFam" id="3.40.50.2300:FF:000024">
    <property type="entry name" value="Vomeronasal 2, receptor 73"/>
    <property type="match status" value="1"/>
</dbReference>
<dbReference type="AlphaFoldDB" id="A0A8D2E0N9"/>
<keyword evidence="15" id="KW-1185">Reference proteome</keyword>
<dbReference type="InterPro" id="IPR000068">
    <property type="entry name" value="GPCR_3_Ca_sens_rcpt-rel"/>
</dbReference>
<evidence type="ECO:0000256" key="6">
    <source>
        <dbReference type="ARBA" id="ARBA00022989"/>
    </source>
</evidence>
<comment type="subcellular location">
    <subcellularLocation>
        <location evidence="1">Cell membrane</location>
        <topology evidence="1">Multi-pass membrane protein</topology>
    </subcellularLocation>
</comment>
<feature type="transmembrane region" description="Helical" evidence="12">
    <location>
        <begin position="730"/>
        <end position="753"/>
    </location>
</feature>
<reference evidence="14" key="2">
    <citation type="submission" date="2025-09" db="UniProtKB">
        <authorList>
            <consortium name="Ensembl"/>
        </authorList>
    </citation>
    <scope>IDENTIFICATION</scope>
</reference>
<dbReference type="InterPro" id="IPR004073">
    <property type="entry name" value="GPCR_3_vmron_rcpt_2"/>
</dbReference>
<dbReference type="FunFam" id="2.10.50.30:FF:000002">
    <property type="entry name" value="Vomeronasal 2 receptor, h1"/>
    <property type="match status" value="1"/>
</dbReference>
<dbReference type="CDD" id="cd15283">
    <property type="entry name" value="7tmC_V2R_pheromone"/>
    <property type="match status" value="1"/>
</dbReference>
<keyword evidence="4 12" id="KW-0812">Transmembrane</keyword>
<feature type="domain" description="G-protein coupled receptors family 3 profile" evidence="13">
    <location>
        <begin position="571"/>
        <end position="817"/>
    </location>
</feature>
<reference evidence="14" key="1">
    <citation type="submission" date="2025-08" db="UniProtKB">
        <authorList>
            <consortium name="Ensembl"/>
        </authorList>
    </citation>
    <scope>IDENTIFICATION</scope>
</reference>
<evidence type="ECO:0000256" key="9">
    <source>
        <dbReference type="ARBA" id="ARBA00023170"/>
    </source>
</evidence>
<dbReference type="PANTHER" id="PTHR24061:SF545">
    <property type="entry name" value="VOMERONASAL 2, RECEPTOR 118-RELATED"/>
    <property type="match status" value="1"/>
</dbReference>
<evidence type="ECO:0000313" key="14">
    <source>
        <dbReference type="Ensembl" id="ENSSVLP00005032304.1"/>
    </source>
</evidence>
<proteinExistence type="inferred from homology"/>
<dbReference type="PRINTS" id="PR01535">
    <property type="entry name" value="VOMERONASL2R"/>
</dbReference>
<evidence type="ECO:0000256" key="7">
    <source>
        <dbReference type="ARBA" id="ARBA00023040"/>
    </source>
</evidence>
<protein>
    <recommendedName>
        <fullName evidence="13">G-protein coupled receptors family 3 profile domain-containing protein</fullName>
    </recommendedName>
</protein>
<evidence type="ECO:0000256" key="1">
    <source>
        <dbReference type="ARBA" id="ARBA00004651"/>
    </source>
</evidence>
<dbReference type="SUPFAM" id="SSF53822">
    <property type="entry name" value="Periplasmic binding protein-like I"/>
    <property type="match status" value="1"/>
</dbReference>
<organism evidence="14 15">
    <name type="scientific">Sciurus vulgaris</name>
    <name type="common">Eurasian red squirrel</name>
    <dbReference type="NCBI Taxonomy" id="55149"/>
    <lineage>
        <taxon>Eukaryota</taxon>
        <taxon>Metazoa</taxon>
        <taxon>Chordata</taxon>
        <taxon>Craniata</taxon>
        <taxon>Vertebrata</taxon>
        <taxon>Euteleostomi</taxon>
        <taxon>Mammalia</taxon>
        <taxon>Eutheria</taxon>
        <taxon>Euarchontoglires</taxon>
        <taxon>Glires</taxon>
        <taxon>Rodentia</taxon>
        <taxon>Sciuromorpha</taxon>
        <taxon>Sciuridae</taxon>
        <taxon>Sciurinae</taxon>
        <taxon>Sciurini</taxon>
        <taxon>Sciurus</taxon>
    </lineage>
</organism>
<keyword evidence="11" id="KW-0807">Transducer</keyword>